<accession>A0A9J6HC88</accession>
<gene>
    <name evidence="2" type="ORF">HPB48_026603</name>
</gene>
<name>A0A9J6HC88_HAELO</name>
<dbReference type="AlphaFoldDB" id="A0A9J6HC88"/>
<reference evidence="2 3" key="1">
    <citation type="journal article" date="2020" name="Cell">
        <title>Large-Scale Comparative Analyses of Tick Genomes Elucidate Their Genetic Diversity and Vector Capacities.</title>
        <authorList>
            <consortium name="Tick Genome and Microbiome Consortium (TIGMIC)"/>
            <person name="Jia N."/>
            <person name="Wang J."/>
            <person name="Shi W."/>
            <person name="Du L."/>
            <person name="Sun Y."/>
            <person name="Zhan W."/>
            <person name="Jiang J.F."/>
            <person name="Wang Q."/>
            <person name="Zhang B."/>
            <person name="Ji P."/>
            <person name="Bell-Sakyi L."/>
            <person name="Cui X.M."/>
            <person name="Yuan T.T."/>
            <person name="Jiang B.G."/>
            <person name="Yang W.F."/>
            <person name="Lam T.T."/>
            <person name="Chang Q.C."/>
            <person name="Ding S.J."/>
            <person name="Wang X.J."/>
            <person name="Zhu J.G."/>
            <person name="Ruan X.D."/>
            <person name="Zhao L."/>
            <person name="Wei J.T."/>
            <person name="Ye R.Z."/>
            <person name="Que T.C."/>
            <person name="Du C.H."/>
            <person name="Zhou Y.H."/>
            <person name="Cheng J.X."/>
            <person name="Dai P.F."/>
            <person name="Guo W.B."/>
            <person name="Han X.H."/>
            <person name="Huang E.J."/>
            <person name="Li L.F."/>
            <person name="Wei W."/>
            <person name="Gao Y.C."/>
            <person name="Liu J.Z."/>
            <person name="Shao H.Z."/>
            <person name="Wang X."/>
            <person name="Wang C.C."/>
            <person name="Yang T.C."/>
            <person name="Huo Q.B."/>
            <person name="Li W."/>
            <person name="Chen H.Y."/>
            <person name="Chen S.E."/>
            <person name="Zhou L.G."/>
            <person name="Ni X.B."/>
            <person name="Tian J.H."/>
            <person name="Sheng Y."/>
            <person name="Liu T."/>
            <person name="Pan Y.S."/>
            <person name="Xia L.Y."/>
            <person name="Li J."/>
            <person name="Zhao F."/>
            <person name="Cao W.C."/>
        </authorList>
    </citation>
    <scope>NUCLEOTIDE SEQUENCE [LARGE SCALE GENOMIC DNA]</scope>
    <source>
        <strain evidence="2">HaeL-2018</strain>
    </source>
</reference>
<feature type="region of interest" description="Disordered" evidence="1">
    <location>
        <begin position="210"/>
        <end position="244"/>
    </location>
</feature>
<evidence type="ECO:0000256" key="1">
    <source>
        <dbReference type="SAM" id="MobiDB-lite"/>
    </source>
</evidence>
<organism evidence="2 3">
    <name type="scientific">Haemaphysalis longicornis</name>
    <name type="common">Bush tick</name>
    <dbReference type="NCBI Taxonomy" id="44386"/>
    <lineage>
        <taxon>Eukaryota</taxon>
        <taxon>Metazoa</taxon>
        <taxon>Ecdysozoa</taxon>
        <taxon>Arthropoda</taxon>
        <taxon>Chelicerata</taxon>
        <taxon>Arachnida</taxon>
        <taxon>Acari</taxon>
        <taxon>Parasitiformes</taxon>
        <taxon>Ixodida</taxon>
        <taxon>Ixodoidea</taxon>
        <taxon>Ixodidae</taxon>
        <taxon>Haemaphysalinae</taxon>
        <taxon>Haemaphysalis</taxon>
    </lineage>
</organism>
<comment type="caution">
    <text evidence="2">The sequence shown here is derived from an EMBL/GenBank/DDBJ whole genome shotgun (WGS) entry which is preliminary data.</text>
</comment>
<keyword evidence="3" id="KW-1185">Reference proteome</keyword>
<dbReference type="Gene3D" id="3.30.40.10">
    <property type="entry name" value="Zinc/RING finger domain, C3HC4 (zinc finger)"/>
    <property type="match status" value="1"/>
</dbReference>
<protein>
    <submittedName>
        <fullName evidence="2">Uncharacterized protein</fullName>
    </submittedName>
</protein>
<dbReference type="VEuPathDB" id="VectorBase:HLOH_047890"/>
<dbReference type="SUPFAM" id="SSF49599">
    <property type="entry name" value="TRAF domain-like"/>
    <property type="match status" value="1"/>
</dbReference>
<evidence type="ECO:0000313" key="3">
    <source>
        <dbReference type="Proteomes" id="UP000821853"/>
    </source>
</evidence>
<dbReference type="EMBL" id="JABSTR010002733">
    <property type="protein sequence ID" value="KAH9384593.1"/>
    <property type="molecule type" value="Genomic_DNA"/>
</dbReference>
<evidence type="ECO:0000313" key="2">
    <source>
        <dbReference type="EMBL" id="KAH9384593.1"/>
    </source>
</evidence>
<proteinExistence type="predicted"/>
<dbReference type="Proteomes" id="UP000821853">
    <property type="component" value="Unassembled WGS sequence"/>
</dbReference>
<dbReference type="InterPro" id="IPR013083">
    <property type="entry name" value="Znf_RING/FYVE/PHD"/>
</dbReference>
<dbReference type="OrthoDB" id="10276028at2759"/>
<sequence length="244" mass="27008">MISCRHVLCQPCYDRTIASDGRCCLDGVAIECDDVVWSTFTTESLLRRKIHCWNAPAGCSASGPARKMLDHFSRECEYHAVTCSRCDSSVAHWDVVGHISSGSCAKPDTDERTTSNSGDPKVNQITSVLRSIEQKVCRLQASLEENLKPIAYVVQKAAERPHSDLHLIESNQCLENMVRESTQLNREALAEIGKTHAMLQDKLASTNTSTARYQRTCHGPQSIGKPKDTGNRKRSCGSVRRSEA</sequence>